<keyword evidence="3" id="KW-1185">Reference proteome</keyword>
<dbReference type="PaxDb" id="2903-EOD19730"/>
<evidence type="ECO:0000313" key="3">
    <source>
        <dbReference type="Proteomes" id="UP000013827"/>
    </source>
</evidence>
<name>A0A0D3J895_EMIH1</name>
<dbReference type="GeneID" id="17265277"/>
<dbReference type="Proteomes" id="UP000013827">
    <property type="component" value="Unassembled WGS sequence"/>
</dbReference>
<feature type="region of interest" description="Disordered" evidence="1">
    <location>
        <begin position="1"/>
        <end position="32"/>
    </location>
</feature>
<reference evidence="2" key="2">
    <citation type="submission" date="2024-10" db="UniProtKB">
        <authorList>
            <consortium name="EnsemblProtists"/>
        </authorList>
    </citation>
    <scope>IDENTIFICATION</scope>
</reference>
<evidence type="ECO:0000313" key="2">
    <source>
        <dbReference type="EnsemblProtists" id="EOD19730"/>
    </source>
</evidence>
<dbReference type="EnsemblProtists" id="EOD19730">
    <property type="protein sequence ID" value="EOD19730"/>
    <property type="gene ID" value="EMIHUDRAFT_255599"/>
</dbReference>
<evidence type="ECO:0000256" key="1">
    <source>
        <dbReference type="SAM" id="MobiDB-lite"/>
    </source>
</evidence>
<proteinExistence type="predicted"/>
<protein>
    <submittedName>
        <fullName evidence="2">Uncharacterized protein</fullName>
    </submittedName>
</protein>
<dbReference type="HOGENOM" id="CLU_1974687_0_0_1"/>
<organism evidence="2 3">
    <name type="scientific">Emiliania huxleyi (strain CCMP1516)</name>
    <dbReference type="NCBI Taxonomy" id="280463"/>
    <lineage>
        <taxon>Eukaryota</taxon>
        <taxon>Haptista</taxon>
        <taxon>Haptophyta</taxon>
        <taxon>Prymnesiophyceae</taxon>
        <taxon>Isochrysidales</taxon>
        <taxon>Noelaerhabdaceae</taxon>
        <taxon>Emiliania</taxon>
    </lineage>
</organism>
<dbReference type="RefSeq" id="XP_005772159.1">
    <property type="nucleotide sequence ID" value="XM_005772102.1"/>
</dbReference>
<accession>A0A0D3J895</accession>
<sequence>MQHVGHGTACRPPPLNAASERARHRSPRAQSVRCQSRRQSLWILCPPAQPISECVSPLSIGNRQAQHWVTDPGLTDAVANCHVGSRPAPLAAGARLIAAPTPRRRQLHPRKKNKQNKREVMLTKLLL</sequence>
<dbReference type="KEGG" id="ehx:EMIHUDRAFT_255599"/>
<dbReference type="AlphaFoldDB" id="A0A0D3J895"/>
<reference evidence="3" key="1">
    <citation type="journal article" date="2013" name="Nature">
        <title>Pan genome of the phytoplankton Emiliania underpins its global distribution.</title>
        <authorList>
            <person name="Read B.A."/>
            <person name="Kegel J."/>
            <person name="Klute M.J."/>
            <person name="Kuo A."/>
            <person name="Lefebvre S.C."/>
            <person name="Maumus F."/>
            <person name="Mayer C."/>
            <person name="Miller J."/>
            <person name="Monier A."/>
            <person name="Salamov A."/>
            <person name="Young J."/>
            <person name="Aguilar M."/>
            <person name="Claverie J.M."/>
            <person name="Frickenhaus S."/>
            <person name="Gonzalez K."/>
            <person name="Herman E.K."/>
            <person name="Lin Y.C."/>
            <person name="Napier J."/>
            <person name="Ogata H."/>
            <person name="Sarno A.F."/>
            <person name="Shmutz J."/>
            <person name="Schroeder D."/>
            <person name="de Vargas C."/>
            <person name="Verret F."/>
            <person name="von Dassow P."/>
            <person name="Valentin K."/>
            <person name="Van de Peer Y."/>
            <person name="Wheeler G."/>
            <person name="Dacks J.B."/>
            <person name="Delwiche C.F."/>
            <person name="Dyhrman S.T."/>
            <person name="Glockner G."/>
            <person name="John U."/>
            <person name="Richards T."/>
            <person name="Worden A.Z."/>
            <person name="Zhang X."/>
            <person name="Grigoriev I.V."/>
            <person name="Allen A.E."/>
            <person name="Bidle K."/>
            <person name="Borodovsky M."/>
            <person name="Bowler C."/>
            <person name="Brownlee C."/>
            <person name="Cock J.M."/>
            <person name="Elias M."/>
            <person name="Gladyshev V.N."/>
            <person name="Groth M."/>
            <person name="Guda C."/>
            <person name="Hadaegh A."/>
            <person name="Iglesias-Rodriguez M.D."/>
            <person name="Jenkins J."/>
            <person name="Jones B.M."/>
            <person name="Lawson T."/>
            <person name="Leese F."/>
            <person name="Lindquist E."/>
            <person name="Lobanov A."/>
            <person name="Lomsadze A."/>
            <person name="Malik S.B."/>
            <person name="Marsh M.E."/>
            <person name="Mackinder L."/>
            <person name="Mock T."/>
            <person name="Mueller-Roeber B."/>
            <person name="Pagarete A."/>
            <person name="Parker M."/>
            <person name="Probert I."/>
            <person name="Quesneville H."/>
            <person name="Raines C."/>
            <person name="Rensing S.A."/>
            <person name="Riano-Pachon D.M."/>
            <person name="Richier S."/>
            <person name="Rokitta S."/>
            <person name="Shiraiwa Y."/>
            <person name="Soanes D.M."/>
            <person name="van der Giezen M."/>
            <person name="Wahlund T.M."/>
            <person name="Williams B."/>
            <person name="Wilson W."/>
            <person name="Wolfe G."/>
            <person name="Wurch L.L."/>
        </authorList>
    </citation>
    <scope>NUCLEOTIDE SEQUENCE</scope>
</reference>